<feature type="compositionally biased region" description="Low complexity" evidence="1">
    <location>
        <begin position="70"/>
        <end position="81"/>
    </location>
</feature>
<evidence type="ECO:0000313" key="2">
    <source>
        <dbReference type="EMBL" id="CAK0902202.1"/>
    </source>
</evidence>
<feature type="compositionally biased region" description="Low complexity" evidence="1">
    <location>
        <begin position="21"/>
        <end position="31"/>
    </location>
</feature>
<feature type="compositionally biased region" description="Basic residues" evidence="1">
    <location>
        <begin position="133"/>
        <end position="143"/>
    </location>
</feature>
<dbReference type="EMBL" id="CAUYUJ010021037">
    <property type="protein sequence ID" value="CAK0902202.1"/>
    <property type="molecule type" value="Genomic_DNA"/>
</dbReference>
<gene>
    <name evidence="2" type="ORF">PCOR1329_LOCUS78885</name>
</gene>
<feature type="non-terminal residue" evidence="2">
    <location>
        <position position="1"/>
    </location>
</feature>
<feature type="region of interest" description="Disordered" evidence="1">
    <location>
        <begin position="1"/>
        <end position="81"/>
    </location>
</feature>
<organism evidence="2 3">
    <name type="scientific">Prorocentrum cordatum</name>
    <dbReference type="NCBI Taxonomy" id="2364126"/>
    <lineage>
        <taxon>Eukaryota</taxon>
        <taxon>Sar</taxon>
        <taxon>Alveolata</taxon>
        <taxon>Dinophyceae</taxon>
        <taxon>Prorocentrales</taxon>
        <taxon>Prorocentraceae</taxon>
        <taxon>Prorocentrum</taxon>
    </lineage>
</organism>
<sequence length="198" mass="20845">VCKEELMDQQSLPEALPRILPSSPARPASSRAARRAEQALCHELVAPSVPAEPAWNSRDQECGQADAEASMDSTTTWASASDTSWTVGRAGSDFSLATSAASSGELDPMRRHSGASDEGDLDTSPSPPSSLRRGGRPLAKKKVSFSGRAETLRVPLLNGARLTPLTTVRGSIIDDDLDDLALSSTMSIHLSLSGSDTD</sequence>
<keyword evidence="3" id="KW-1185">Reference proteome</keyword>
<proteinExistence type="predicted"/>
<protein>
    <submittedName>
        <fullName evidence="2">Uncharacterized protein</fullName>
    </submittedName>
</protein>
<evidence type="ECO:0000256" key="1">
    <source>
        <dbReference type="SAM" id="MobiDB-lite"/>
    </source>
</evidence>
<name>A0ABN9XQI5_9DINO</name>
<feature type="region of interest" description="Disordered" evidence="1">
    <location>
        <begin position="98"/>
        <end position="144"/>
    </location>
</feature>
<reference evidence="2" key="1">
    <citation type="submission" date="2023-10" db="EMBL/GenBank/DDBJ databases">
        <authorList>
            <person name="Chen Y."/>
            <person name="Shah S."/>
            <person name="Dougan E. K."/>
            <person name="Thang M."/>
            <person name="Chan C."/>
        </authorList>
    </citation>
    <scope>NUCLEOTIDE SEQUENCE [LARGE SCALE GENOMIC DNA]</scope>
</reference>
<dbReference type="Proteomes" id="UP001189429">
    <property type="component" value="Unassembled WGS sequence"/>
</dbReference>
<evidence type="ECO:0000313" key="3">
    <source>
        <dbReference type="Proteomes" id="UP001189429"/>
    </source>
</evidence>
<comment type="caution">
    <text evidence="2">The sequence shown here is derived from an EMBL/GenBank/DDBJ whole genome shotgun (WGS) entry which is preliminary data.</text>
</comment>
<accession>A0ABN9XQI5</accession>